<accession>A0A0B0PPZ0</accession>
<dbReference type="Proteomes" id="UP000032142">
    <property type="component" value="Unassembled WGS sequence"/>
</dbReference>
<dbReference type="EMBL" id="KN432590">
    <property type="protein sequence ID" value="KHG25471.1"/>
    <property type="molecule type" value="Genomic_DNA"/>
</dbReference>
<evidence type="ECO:0000313" key="3">
    <source>
        <dbReference type="Proteomes" id="UP000032142"/>
    </source>
</evidence>
<name>A0A0B0PPZ0_GOSAR</name>
<reference evidence="3" key="2">
    <citation type="submission" date="2014-09" db="EMBL/GenBank/DDBJ databases">
        <authorList>
            <person name="Mudge J."/>
            <person name="Ramaraj T."/>
            <person name="Lindquist I.E."/>
            <person name="Bharti A.K."/>
            <person name="Sundararajan A."/>
            <person name="Cameron C.T."/>
            <person name="Woodward J.E."/>
            <person name="May G.D."/>
            <person name="Brubaker C."/>
            <person name="Broadhvest J."/>
            <person name="Wilkins T.A."/>
        </authorList>
    </citation>
    <scope>NUCLEOTIDE SEQUENCE</scope>
    <source>
        <strain evidence="3">cv. AKA8401</strain>
    </source>
</reference>
<proteinExistence type="predicted"/>
<dbReference type="EMBL" id="KN393738">
    <property type="protein sequence ID" value="KHG10372.1"/>
    <property type="molecule type" value="Genomic_DNA"/>
</dbReference>
<keyword evidence="3" id="KW-1185">Reference proteome</keyword>
<evidence type="ECO:0000313" key="2">
    <source>
        <dbReference type="EMBL" id="KHG25471.1"/>
    </source>
</evidence>
<gene>
    <name evidence="1" type="ORF">F383_15704</name>
    <name evidence="2" type="ORF">F383_32457</name>
</gene>
<reference evidence="2" key="1">
    <citation type="submission" date="2014-09" db="EMBL/GenBank/DDBJ databases">
        <title>G. arboreum L. cv. AKA8401 A2 genome assembly version 1.0.</title>
        <authorList>
            <person name="Mudge J."/>
            <person name="Ramaraj T."/>
            <person name="Lindquist I.E."/>
            <person name="Bharti A.K."/>
            <person name="Sundararajan A."/>
            <person name="Cameron C.T."/>
            <person name="Woodward J.E."/>
            <person name="May G.D."/>
            <person name="Brubaker C."/>
            <person name="Broadhvest J."/>
            <person name="Wilkins T.A."/>
        </authorList>
    </citation>
    <scope>NUCLEOTIDE SEQUENCE</scope>
</reference>
<sequence>MASAYEISDSVPNGSTMRVIILG</sequence>
<organism evidence="2 3">
    <name type="scientific">Gossypium arboreum</name>
    <name type="common">Tree cotton</name>
    <name type="synonym">Gossypium nanking</name>
    <dbReference type="NCBI Taxonomy" id="29729"/>
    <lineage>
        <taxon>Eukaryota</taxon>
        <taxon>Viridiplantae</taxon>
        <taxon>Streptophyta</taxon>
        <taxon>Embryophyta</taxon>
        <taxon>Tracheophyta</taxon>
        <taxon>Spermatophyta</taxon>
        <taxon>Magnoliopsida</taxon>
        <taxon>eudicotyledons</taxon>
        <taxon>Gunneridae</taxon>
        <taxon>Pentapetalae</taxon>
        <taxon>rosids</taxon>
        <taxon>malvids</taxon>
        <taxon>Malvales</taxon>
        <taxon>Malvaceae</taxon>
        <taxon>Malvoideae</taxon>
        <taxon>Gossypium</taxon>
    </lineage>
</organism>
<evidence type="ECO:0000313" key="1">
    <source>
        <dbReference type="EMBL" id="KHG10372.1"/>
    </source>
</evidence>
<protein>
    <submittedName>
        <fullName evidence="2">Uncharacterized protein</fullName>
    </submittedName>
</protein>
<dbReference type="AlphaFoldDB" id="A0A0B0PPZ0"/>